<feature type="compositionally biased region" description="Polar residues" evidence="1">
    <location>
        <begin position="88"/>
        <end position="97"/>
    </location>
</feature>
<sequence>MIGRAWSETYSEAIDSEAMAAKSAARAMEAKTAARRWQRKLQRGGGSETCSEGDGSETCAPCKRLPSAYKDLPPNNSNGVPTLEGTHVTGSAPNSPSMHKRKTKAVGGISPGHAKYRGQKVIYVRKSESGNRARRIVRDRASQSAVPR</sequence>
<dbReference type="Proteomes" id="UP000756921">
    <property type="component" value="Unassembled WGS sequence"/>
</dbReference>
<feature type="region of interest" description="Disordered" evidence="1">
    <location>
        <begin position="35"/>
        <end position="148"/>
    </location>
</feature>
<accession>A0A9P6KK07</accession>
<proteinExistence type="predicted"/>
<reference evidence="2" key="1">
    <citation type="journal article" date="2020" name="Mol. Plant Microbe Interact.">
        <title>Genome Sequence of the Biocontrol Agent Coniothyrium minitans strain Conio (IMI 134523).</title>
        <authorList>
            <person name="Patel D."/>
            <person name="Shittu T.A."/>
            <person name="Baroncelli R."/>
            <person name="Muthumeenakshi S."/>
            <person name="Osborne T.H."/>
            <person name="Janganan T.K."/>
            <person name="Sreenivasaprasad S."/>
        </authorList>
    </citation>
    <scope>NUCLEOTIDE SEQUENCE</scope>
    <source>
        <strain evidence="2">Conio</strain>
    </source>
</reference>
<dbReference type="AlphaFoldDB" id="A0A9P6KK07"/>
<evidence type="ECO:0000256" key="1">
    <source>
        <dbReference type="SAM" id="MobiDB-lite"/>
    </source>
</evidence>
<evidence type="ECO:0000313" key="3">
    <source>
        <dbReference type="Proteomes" id="UP000756921"/>
    </source>
</evidence>
<evidence type="ECO:0000313" key="2">
    <source>
        <dbReference type="EMBL" id="KAF9729953.1"/>
    </source>
</evidence>
<name>A0A9P6KK07_9PLEO</name>
<protein>
    <submittedName>
        <fullName evidence="2">Uncharacterized protein</fullName>
    </submittedName>
</protein>
<organism evidence="2 3">
    <name type="scientific">Paraphaeosphaeria minitans</name>
    <dbReference type="NCBI Taxonomy" id="565426"/>
    <lineage>
        <taxon>Eukaryota</taxon>
        <taxon>Fungi</taxon>
        <taxon>Dikarya</taxon>
        <taxon>Ascomycota</taxon>
        <taxon>Pezizomycotina</taxon>
        <taxon>Dothideomycetes</taxon>
        <taxon>Pleosporomycetidae</taxon>
        <taxon>Pleosporales</taxon>
        <taxon>Massarineae</taxon>
        <taxon>Didymosphaeriaceae</taxon>
        <taxon>Paraphaeosphaeria</taxon>
    </lineage>
</organism>
<keyword evidence="3" id="KW-1185">Reference proteome</keyword>
<feature type="compositionally biased region" description="Basic and acidic residues" evidence="1">
    <location>
        <begin position="125"/>
        <end position="141"/>
    </location>
</feature>
<dbReference type="EMBL" id="WJXW01000015">
    <property type="protein sequence ID" value="KAF9729953.1"/>
    <property type="molecule type" value="Genomic_DNA"/>
</dbReference>
<comment type="caution">
    <text evidence="2">The sequence shown here is derived from an EMBL/GenBank/DDBJ whole genome shotgun (WGS) entry which is preliminary data.</text>
</comment>
<gene>
    <name evidence="2" type="ORF">PMIN01_11886</name>
</gene>